<reference evidence="4" key="1">
    <citation type="submission" date="2023-03" db="EMBL/GenBank/DDBJ databases">
        <authorList>
            <person name="Julca I."/>
        </authorList>
    </citation>
    <scope>NUCLEOTIDE SEQUENCE</scope>
</reference>
<name>A0AAV1CTL0_OLDCO</name>
<dbReference type="InterPro" id="IPR044660">
    <property type="entry name" value="IBH1-like"/>
</dbReference>
<feature type="domain" description="IBH1-like N-terminal" evidence="3">
    <location>
        <begin position="6"/>
        <end position="71"/>
    </location>
</feature>
<dbReference type="EMBL" id="OX459120">
    <property type="protein sequence ID" value="CAI9098646.1"/>
    <property type="molecule type" value="Genomic_DNA"/>
</dbReference>
<evidence type="ECO:0000256" key="1">
    <source>
        <dbReference type="ARBA" id="ARBA00023015"/>
    </source>
</evidence>
<protein>
    <submittedName>
        <fullName evidence="4">OLC1v1035327C1</fullName>
    </submittedName>
</protein>
<keyword evidence="5" id="KW-1185">Reference proteome</keyword>
<organism evidence="4 5">
    <name type="scientific">Oldenlandia corymbosa var. corymbosa</name>
    <dbReference type="NCBI Taxonomy" id="529605"/>
    <lineage>
        <taxon>Eukaryota</taxon>
        <taxon>Viridiplantae</taxon>
        <taxon>Streptophyta</taxon>
        <taxon>Embryophyta</taxon>
        <taxon>Tracheophyta</taxon>
        <taxon>Spermatophyta</taxon>
        <taxon>Magnoliopsida</taxon>
        <taxon>eudicotyledons</taxon>
        <taxon>Gunneridae</taxon>
        <taxon>Pentapetalae</taxon>
        <taxon>asterids</taxon>
        <taxon>lamiids</taxon>
        <taxon>Gentianales</taxon>
        <taxon>Rubiaceae</taxon>
        <taxon>Rubioideae</taxon>
        <taxon>Spermacoceae</taxon>
        <taxon>Hedyotis-Oldenlandia complex</taxon>
        <taxon>Oldenlandia</taxon>
    </lineage>
</organism>
<evidence type="ECO:0000259" key="3">
    <source>
        <dbReference type="Pfam" id="PF26576"/>
    </source>
</evidence>
<dbReference type="AlphaFoldDB" id="A0AAV1CTL0"/>
<dbReference type="GO" id="GO:0006355">
    <property type="term" value="P:regulation of DNA-templated transcription"/>
    <property type="evidence" value="ECO:0007669"/>
    <property type="project" value="InterPro"/>
</dbReference>
<proteinExistence type="predicted"/>
<evidence type="ECO:0000256" key="2">
    <source>
        <dbReference type="ARBA" id="ARBA00023163"/>
    </source>
</evidence>
<sequence length="209" mass="23540">MRSPGSVKREFLRKWLKGLQVYSSSNNEMSILERKKVIKLSADVAMASTRIHSNSKYSSSWSRALMAKASNDASNAPLLSHVLGSDNGVSADRSMISEKDAAKRNLVMMRNKRIKSKKILRRSCSNKIRSLRRKAAHVVDDKGRTSSNIVAKKLVMKRTQVLKRLVPGGELIMDEISLIRETLDYILSLRLQVDVMRHLANASEKLDSM</sequence>
<dbReference type="PANTHER" id="PTHR33124:SF5">
    <property type="entry name" value="TRANSCRIPTION FACTOR IBH1-LIKE 1"/>
    <property type="match status" value="1"/>
</dbReference>
<dbReference type="Proteomes" id="UP001161247">
    <property type="component" value="Chromosome 3"/>
</dbReference>
<gene>
    <name evidence="4" type="ORF">OLC1_LOCUS8808</name>
</gene>
<keyword evidence="1" id="KW-0805">Transcription regulation</keyword>
<evidence type="ECO:0000313" key="5">
    <source>
        <dbReference type="Proteomes" id="UP001161247"/>
    </source>
</evidence>
<dbReference type="Pfam" id="PF26576">
    <property type="entry name" value="IBH1_N"/>
    <property type="match status" value="1"/>
</dbReference>
<dbReference type="InterPro" id="IPR059002">
    <property type="entry name" value="IBH1_N"/>
</dbReference>
<dbReference type="PANTHER" id="PTHR33124">
    <property type="entry name" value="TRANSCRIPTION FACTOR IBH1-LIKE 1"/>
    <property type="match status" value="1"/>
</dbReference>
<keyword evidence="2" id="KW-0804">Transcription</keyword>
<evidence type="ECO:0000313" key="4">
    <source>
        <dbReference type="EMBL" id="CAI9098646.1"/>
    </source>
</evidence>
<accession>A0AAV1CTL0</accession>